<reference evidence="3 4" key="2">
    <citation type="journal article" date="2010" name="Stand. Genomic Sci.">
        <title>Complete genome sequence of Chitinophaga pinensis type strain (UQM 2034).</title>
        <authorList>
            <person name="Glavina Del Rio T."/>
            <person name="Abt B."/>
            <person name="Spring S."/>
            <person name="Lapidus A."/>
            <person name="Nolan M."/>
            <person name="Tice H."/>
            <person name="Copeland A."/>
            <person name="Cheng J.F."/>
            <person name="Chen F."/>
            <person name="Bruce D."/>
            <person name="Goodwin L."/>
            <person name="Pitluck S."/>
            <person name="Ivanova N."/>
            <person name="Mavromatis K."/>
            <person name="Mikhailova N."/>
            <person name="Pati A."/>
            <person name="Chen A."/>
            <person name="Palaniappan K."/>
            <person name="Land M."/>
            <person name="Hauser L."/>
            <person name="Chang Y.J."/>
            <person name="Jeffries C.D."/>
            <person name="Chain P."/>
            <person name="Saunders E."/>
            <person name="Detter J.C."/>
            <person name="Brettin T."/>
            <person name="Rohde M."/>
            <person name="Goker M."/>
            <person name="Bristow J."/>
            <person name="Eisen J.A."/>
            <person name="Markowitz V."/>
            <person name="Hugenholtz P."/>
            <person name="Kyrpides N.C."/>
            <person name="Klenk H.P."/>
            <person name="Lucas S."/>
        </authorList>
    </citation>
    <scope>NUCLEOTIDE SEQUENCE [LARGE SCALE GENOMIC DNA]</scope>
    <source>
        <strain evidence="4">ATCC 43595 / DSM 2588 / LMG 13176 / NBRC 15968 / NCIMB 11800 / UQM 2034</strain>
    </source>
</reference>
<evidence type="ECO:0000313" key="4">
    <source>
        <dbReference type="Proteomes" id="UP000002215"/>
    </source>
</evidence>
<dbReference type="AlphaFoldDB" id="A0A979G4P2"/>
<organism evidence="3 4">
    <name type="scientific">Chitinophaga pinensis (strain ATCC 43595 / DSM 2588 / LMG 13176 / NBRC 15968 / NCIMB 11800 / UQM 2034)</name>
    <dbReference type="NCBI Taxonomy" id="485918"/>
    <lineage>
        <taxon>Bacteria</taxon>
        <taxon>Pseudomonadati</taxon>
        <taxon>Bacteroidota</taxon>
        <taxon>Chitinophagia</taxon>
        <taxon>Chitinophagales</taxon>
        <taxon>Chitinophagaceae</taxon>
        <taxon>Chitinophaga</taxon>
    </lineage>
</organism>
<evidence type="ECO:0008006" key="5">
    <source>
        <dbReference type="Google" id="ProtNLM"/>
    </source>
</evidence>
<feature type="coiled-coil region" evidence="1">
    <location>
        <begin position="191"/>
        <end position="218"/>
    </location>
</feature>
<feature type="coiled-coil region" evidence="1">
    <location>
        <begin position="271"/>
        <end position="298"/>
    </location>
</feature>
<sequence>MKQFYCLGLLLALTLTLYARQDSLVALPAGYLKEVKAKTDRLQQQVNRCTEKAITAQIKLEEKLHKQYSRVNPAAAESLFKSSLDSLQQLKERLRSKVAKPLSELGFASPYMDSLKTTLNFLNDSKLAALKDNKAVNEALEKMNGLEDRLGQAGSVQDFLTERKQLLNTELAKYTQLAGSLKHLNKDTYYYTKQLQEYKEAFKDKKKAEAKAMELLNKVPAYKDFLAKHSQLAGLFNLKLTDGKRSVEGLQTRSVVEATIQEKVGTSPQAKQAVSEAMDKASQKFDELKKRFPSLNNAGEMPDFKPNNMKTKKLADRLEWGGNLQFKRNSTFLPTTTNMALQLAYKFNEKTSAGVGLSYALGMGSDLDHIKLSHQGLGLRSFFEMKVKASFFAVAGGEANYLSHIRQVGELTSFQKWQPSALVGAELKHTIKGKWKGGLQVLYDVIAHTQAPRQSPWQFRFIYTKSK</sequence>
<reference evidence="4" key="1">
    <citation type="submission" date="2009-08" db="EMBL/GenBank/DDBJ databases">
        <title>The complete genome of Chitinophaga pinensis DSM 2588.</title>
        <authorList>
            <consortium name="US DOE Joint Genome Institute (JGI-PGF)"/>
            <person name="Lucas S."/>
            <person name="Copeland A."/>
            <person name="Lapidus A."/>
            <person name="Glavina del Rio T."/>
            <person name="Dalin E."/>
            <person name="Tice H."/>
            <person name="Bruce D."/>
            <person name="Goodwin L."/>
            <person name="Pitluck S."/>
            <person name="Kyrpides N."/>
            <person name="Mavromatis K."/>
            <person name="Ivanova N."/>
            <person name="Mikhailova N."/>
            <person name="Sims D."/>
            <person name="Meinche L."/>
            <person name="Brettin T."/>
            <person name="Detter J.C."/>
            <person name="Han C."/>
            <person name="Larimer F."/>
            <person name="Land M."/>
            <person name="Hauser L."/>
            <person name="Markowitz V."/>
            <person name="Cheng J.-F."/>
            <person name="Hugenholtz P."/>
            <person name="Woyke T."/>
            <person name="Wu D."/>
            <person name="Spring S."/>
            <person name="Klenk H.-P."/>
            <person name="Eisen J.A."/>
        </authorList>
    </citation>
    <scope>NUCLEOTIDE SEQUENCE [LARGE SCALE GENOMIC DNA]</scope>
    <source>
        <strain evidence="4">ATCC 43595 / DSM 2588 / LMG 13176 / NBRC 15968 / NCIMB 11800 / UQM 2034</strain>
    </source>
</reference>
<evidence type="ECO:0000313" key="3">
    <source>
        <dbReference type="EMBL" id="ACU60655.1"/>
    </source>
</evidence>
<feature type="chain" id="PRO_5037447723" description="Outer membrane protein beta-barrel domain-containing protein" evidence="2">
    <location>
        <begin position="22"/>
        <end position="467"/>
    </location>
</feature>
<dbReference type="EMBL" id="CP001699">
    <property type="protein sequence ID" value="ACU60655.1"/>
    <property type="molecule type" value="Genomic_DNA"/>
</dbReference>
<dbReference type="OrthoDB" id="629901at2"/>
<feature type="signal peptide" evidence="2">
    <location>
        <begin position="1"/>
        <end position="21"/>
    </location>
</feature>
<dbReference type="Proteomes" id="UP000002215">
    <property type="component" value="Chromosome"/>
</dbReference>
<name>A0A979G4P2_CHIPD</name>
<accession>A0A979G4P2</accession>
<dbReference type="KEGG" id="cpi:Cpin_3188"/>
<keyword evidence="1" id="KW-0175">Coiled coil</keyword>
<gene>
    <name evidence="3" type="ordered locus">Cpin_3188</name>
</gene>
<evidence type="ECO:0000256" key="2">
    <source>
        <dbReference type="SAM" id="SignalP"/>
    </source>
</evidence>
<evidence type="ECO:0000256" key="1">
    <source>
        <dbReference type="SAM" id="Coils"/>
    </source>
</evidence>
<dbReference type="RefSeq" id="WP_012790831.1">
    <property type="nucleotide sequence ID" value="NC_013132.1"/>
</dbReference>
<keyword evidence="2" id="KW-0732">Signal</keyword>
<protein>
    <recommendedName>
        <fullName evidence="5">Outer membrane protein beta-barrel domain-containing protein</fullName>
    </recommendedName>
</protein>
<proteinExistence type="predicted"/>